<sequence>MDSATFIFFCSLISIWVSQILPASVIEDLNNLHPPPDFNTTISNNCFKTPSQRYCNSSPIDLPDIFKSTIVASHLCNESKNSNCIDSFLKIDLRNRSKIARLYLSFTFFWKYCPLTILTIDLSNNSIEGAFPSDILHCSQIEALDLSHNNLIGDIPLQGFSPLTNLTLLNLSYNHFSESKISDKHFFERFNSSSFLHSGLLPNHQKFQIKAESINLHRTMLKAATDGFSEGNLVGKSEGVDIYRGLMREGTDVRIEVYTEKISGEVHKKFVEECRILVQMNHKNLVRVLGWCNNRRTRAIVTEWTDGMNIETWLSSESPPWKHRLKILMGVLEGMCYLQEQWAQVGYDLRTCSVLLSRDLEPLISRFRIGDRNSSTKNVYRFGLFLLELVANRRPQEEFEKGEMGFLEWIKMHYPRNVEKVMDDRMKKKGIAFEQATQGIGLALMCTDLSSGSQPSLFQISDMITRIYESSLVSASPIHKRSHGKGGEGH</sequence>
<organism evidence="17 18">
    <name type="scientific">Tetracentron sinense</name>
    <name type="common">Spur-leaf</name>
    <dbReference type="NCBI Taxonomy" id="13715"/>
    <lineage>
        <taxon>Eukaryota</taxon>
        <taxon>Viridiplantae</taxon>
        <taxon>Streptophyta</taxon>
        <taxon>Embryophyta</taxon>
        <taxon>Tracheophyta</taxon>
        <taxon>Spermatophyta</taxon>
        <taxon>Magnoliopsida</taxon>
        <taxon>Trochodendrales</taxon>
        <taxon>Trochodendraceae</taxon>
        <taxon>Tetracentron</taxon>
    </lineage>
</organism>
<comment type="caution">
    <text evidence="17">The sequence shown here is derived from an EMBL/GenBank/DDBJ whole genome shotgun (WGS) entry which is preliminary data.</text>
</comment>
<name>A0A834ZRL2_TETSI</name>
<dbReference type="PANTHER" id="PTHR48006:SF102">
    <property type="entry name" value="LEUCINE-RICH REPEAT-CONTAINING PROTEIN DDB_G0281931-RELATED"/>
    <property type="match status" value="1"/>
</dbReference>
<evidence type="ECO:0000256" key="5">
    <source>
        <dbReference type="ARBA" id="ARBA00022679"/>
    </source>
</evidence>
<evidence type="ECO:0000313" key="18">
    <source>
        <dbReference type="Proteomes" id="UP000655225"/>
    </source>
</evidence>
<dbReference type="InterPro" id="IPR001611">
    <property type="entry name" value="Leu-rich_rpt"/>
</dbReference>
<evidence type="ECO:0000256" key="1">
    <source>
        <dbReference type="ARBA" id="ARBA00004370"/>
    </source>
</evidence>
<evidence type="ECO:0000256" key="7">
    <source>
        <dbReference type="ARBA" id="ARBA00022737"/>
    </source>
</evidence>
<dbReference type="InterPro" id="IPR011009">
    <property type="entry name" value="Kinase-like_dom_sf"/>
</dbReference>
<evidence type="ECO:0000256" key="12">
    <source>
        <dbReference type="ARBA" id="ARBA00023136"/>
    </source>
</evidence>
<evidence type="ECO:0000313" key="17">
    <source>
        <dbReference type="EMBL" id="KAF8412769.1"/>
    </source>
</evidence>
<dbReference type="PANTHER" id="PTHR48006">
    <property type="entry name" value="LEUCINE-RICH REPEAT-CONTAINING PROTEIN DDB_G0281931-RELATED"/>
    <property type="match status" value="1"/>
</dbReference>
<feature type="domain" description="Protein kinase" evidence="16">
    <location>
        <begin position="228"/>
        <end position="490"/>
    </location>
</feature>
<accession>A0A834ZRL2</accession>
<reference evidence="17 18" key="1">
    <citation type="submission" date="2020-04" db="EMBL/GenBank/DDBJ databases">
        <title>Plant Genome Project.</title>
        <authorList>
            <person name="Zhang R.-G."/>
        </authorList>
    </citation>
    <scope>NUCLEOTIDE SEQUENCE [LARGE SCALE GENOMIC DNA]</scope>
    <source>
        <strain evidence="17">YNK0</strain>
        <tissue evidence="17">Leaf</tissue>
    </source>
</reference>
<evidence type="ECO:0000256" key="4">
    <source>
        <dbReference type="ARBA" id="ARBA00022614"/>
    </source>
</evidence>
<evidence type="ECO:0000256" key="8">
    <source>
        <dbReference type="ARBA" id="ARBA00022741"/>
    </source>
</evidence>
<dbReference type="GO" id="GO:0005524">
    <property type="term" value="F:ATP binding"/>
    <property type="evidence" value="ECO:0007669"/>
    <property type="project" value="InterPro"/>
</dbReference>
<evidence type="ECO:0000256" key="13">
    <source>
        <dbReference type="ARBA" id="ARBA00047899"/>
    </source>
</evidence>
<dbReference type="Gene3D" id="3.80.10.10">
    <property type="entry name" value="Ribonuclease Inhibitor"/>
    <property type="match status" value="1"/>
</dbReference>
<dbReference type="GO" id="GO:0004672">
    <property type="term" value="F:protein kinase activity"/>
    <property type="evidence" value="ECO:0007669"/>
    <property type="project" value="InterPro"/>
</dbReference>
<comment type="subcellular location">
    <subcellularLocation>
        <location evidence="1">Membrane</location>
    </subcellularLocation>
</comment>
<dbReference type="Pfam" id="PF13855">
    <property type="entry name" value="LRR_8"/>
    <property type="match status" value="1"/>
</dbReference>
<dbReference type="InterPro" id="IPR051824">
    <property type="entry name" value="LRR_Rcpt-Like_S/T_Kinase"/>
</dbReference>
<dbReference type="Proteomes" id="UP000655225">
    <property type="component" value="Unassembled WGS sequence"/>
</dbReference>
<evidence type="ECO:0000256" key="6">
    <source>
        <dbReference type="ARBA" id="ARBA00022692"/>
    </source>
</evidence>
<evidence type="ECO:0000256" key="11">
    <source>
        <dbReference type="ARBA" id="ARBA00022989"/>
    </source>
</evidence>
<evidence type="ECO:0000256" key="3">
    <source>
        <dbReference type="ARBA" id="ARBA00022527"/>
    </source>
</evidence>
<dbReference type="Gene3D" id="1.10.510.10">
    <property type="entry name" value="Transferase(Phosphotransferase) domain 1"/>
    <property type="match status" value="2"/>
</dbReference>
<comment type="catalytic activity">
    <reaction evidence="14">
        <text>L-seryl-[protein] + ATP = O-phospho-L-seryl-[protein] + ADP + H(+)</text>
        <dbReference type="Rhea" id="RHEA:17989"/>
        <dbReference type="Rhea" id="RHEA-COMP:9863"/>
        <dbReference type="Rhea" id="RHEA-COMP:11604"/>
        <dbReference type="ChEBI" id="CHEBI:15378"/>
        <dbReference type="ChEBI" id="CHEBI:29999"/>
        <dbReference type="ChEBI" id="CHEBI:30616"/>
        <dbReference type="ChEBI" id="CHEBI:83421"/>
        <dbReference type="ChEBI" id="CHEBI:456216"/>
        <dbReference type="EC" id="2.7.11.1"/>
    </reaction>
</comment>
<keyword evidence="12" id="KW-0472">Membrane</keyword>
<keyword evidence="10" id="KW-0067">ATP-binding</keyword>
<protein>
    <recommendedName>
        <fullName evidence="2">non-specific serine/threonine protein kinase</fullName>
        <ecNumber evidence="2">2.7.11.1</ecNumber>
    </recommendedName>
</protein>
<dbReference type="GO" id="GO:0016020">
    <property type="term" value="C:membrane"/>
    <property type="evidence" value="ECO:0007669"/>
    <property type="project" value="UniProtKB-SubCell"/>
</dbReference>
<gene>
    <name evidence="17" type="ORF">HHK36_000739</name>
</gene>
<keyword evidence="9" id="KW-0418">Kinase</keyword>
<proteinExistence type="predicted"/>
<keyword evidence="5" id="KW-0808">Transferase</keyword>
<keyword evidence="15" id="KW-0732">Signal</keyword>
<keyword evidence="3" id="KW-0723">Serine/threonine-protein kinase</keyword>
<dbReference type="InterPro" id="IPR032675">
    <property type="entry name" value="LRR_dom_sf"/>
</dbReference>
<dbReference type="InterPro" id="IPR001245">
    <property type="entry name" value="Ser-Thr/Tyr_kinase_cat_dom"/>
</dbReference>
<dbReference type="Pfam" id="PF07714">
    <property type="entry name" value="PK_Tyr_Ser-Thr"/>
    <property type="match status" value="1"/>
</dbReference>
<keyword evidence="4" id="KW-0433">Leucine-rich repeat</keyword>
<dbReference type="EMBL" id="JABCRI010000001">
    <property type="protein sequence ID" value="KAF8412769.1"/>
    <property type="molecule type" value="Genomic_DNA"/>
</dbReference>
<comment type="catalytic activity">
    <reaction evidence="13">
        <text>L-threonyl-[protein] + ATP = O-phospho-L-threonyl-[protein] + ADP + H(+)</text>
        <dbReference type="Rhea" id="RHEA:46608"/>
        <dbReference type="Rhea" id="RHEA-COMP:11060"/>
        <dbReference type="Rhea" id="RHEA-COMP:11605"/>
        <dbReference type="ChEBI" id="CHEBI:15378"/>
        <dbReference type="ChEBI" id="CHEBI:30013"/>
        <dbReference type="ChEBI" id="CHEBI:30616"/>
        <dbReference type="ChEBI" id="CHEBI:61977"/>
        <dbReference type="ChEBI" id="CHEBI:456216"/>
        <dbReference type="EC" id="2.7.11.1"/>
    </reaction>
</comment>
<evidence type="ECO:0000256" key="10">
    <source>
        <dbReference type="ARBA" id="ARBA00022840"/>
    </source>
</evidence>
<keyword evidence="6" id="KW-0812">Transmembrane</keyword>
<dbReference type="PROSITE" id="PS50011">
    <property type="entry name" value="PROTEIN_KINASE_DOM"/>
    <property type="match status" value="1"/>
</dbReference>
<dbReference type="OrthoDB" id="1914767at2759"/>
<evidence type="ECO:0000256" key="14">
    <source>
        <dbReference type="ARBA" id="ARBA00048679"/>
    </source>
</evidence>
<dbReference type="SUPFAM" id="SSF52047">
    <property type="entry name" value="RNI-like"/>
    <property type="match status" value="1"/>
</dbReference>
<feature type="chain" id="PRO_5032483387" description="non-specific serine/threonine protein kinase" evidence="15">
    <location>
        <begin position="23"/>
        <end position="490"/>
    </location>
</feature>
<evidence type="ECO:0000256" key="9">
    <source>
        <dbReference type="ARBA" id="ARBA00022777"/>
    </source>
</evidence>
<dbReference type="SUPFAM" id="SSF56112">
    <property type="entry name" value="Protein kinase-like (PK-like)"/>
    <property type="match status" value="1"/>
</dbReference>
<evidence type="ECO:0000256" key="15">
    <source>
        <dbReference type="SAM" id="SignalP"/>
    </source>
</evidence>
<dbReference type="EC" id="2.7.11.1" evidence="2"/>
<keyword evidence="7" id="KW-0677">Repeat</keyword>
<keyword evidence="11" id="KW-1133">Transmembrane helix</keyword>
<dbReference type="AlphaFoldDB" id="A0A834ZRL2"/>
<keyword evidence="18" id="KW-1185">Reference proteome</keyword>
<evidence type="ECO:0000256" key="2">
    <source>
        <dbReference type="ARBA" id="ARBA00012513"/>
    </source>
</evidence>
<evidence type="ECO:0000259" key="16">
    <source>
        <dbReference type="PROSITE" id="PS50011"/>
    </source>
</evidence>
<feature type="signal peptide" evidence="15">
    <location>
        <begin position="1"/>
        <end position="22"/>
    </location>
</feature>
<keyword evidence="8" id="KW-0547">Nucleotide-binding</keyword>
<dbReference type="OMA" id="KYCPLSI"/>
<dbReference type="InterPro" id="IPR000719">
    <property type="entry name" value="Prot_kinase_dom"/>
</dbReference>